<organism evidence="1">
    <name type="scientific">Lepeophtheirus salmonis</name>
    <name type="common">Salmon louse</name>
    <name type="synonym">Caligus salmonis</name>
    <dbReference type="NCBI Taxonomy" id="72036"/>
    <lineage>
        <taxon>Eukaryota</taxon>
        <taxon>Metazoa</taxon>
        <taxon>Ecdysozoa</taxon>
        <taxon>Arthropoda</taxon>
        <taxon>Crustacea</taxon>
        <taxon>Multicrustacea</taxon>
        <taxon>Hexanauplia</taxon>
        <taxon>Copepoda</taxon>
        <taxon>Siphonostomatoida</taxon>
        <taxon>Caligidae</taxon>
        <taxon>Lepeophtheirus</taxon>
    </lineage>
</organism>
<protein>
    <submittedName>
        <fullName evidence="1">Uncharacterized protein</fullName>
    </submittedName>
</protein>
<proteinExistence type="predicted"/>
<accession>A0A0K2TP32</accession>
<sequence length="10" mass="1124">MVEAGVGWFE</sequence>
<reference evidence="1" key="1">
    <citation type="submission" date="2014-05" db="EMBL/GenBank/DDBJ databases">
        <authorList>
            <person name="Chronopoulou M."/>
        </authorList>
    </citation>
    <scope>NUCLEOTIDE SEQUENCE</scope>
    <source>
        <tissue evidence="1">Whole organism</tissue>
    </source>
</reference>
<name>A0A0K2TP32_LEPSM</name>
<dbReference type="EMBL" id="HACA01010437">
    <property type="protein sequence ID" value="CDW27798.1"/>
    <property type="molecule type" value="Transcribed_RNA"/>
</dbReference>
<evidence type="ECO:0000313" key="1">
    <source>
        <dbReference type="EMBL" id="CDW27798.1"/>
    </source>
</evidence>